<dbReference type="Pfam" id="PF22483">
    <property type="entry name" value="Mu-transpos_C_2"/>
    <property type="match status" value="1"/>
</dbReference>
<dbReference type="AlphaFoldDB" id="A0A4Y1ZIP6"/>
<dbReference type="EMBL" id="BEXB01000086">
    <property type="protein sequence ID" value="GAY79086.1"/>
    <property type="molecule type" value="Genomic_DNA"/>
</dbReference>
<comment type="caution">
    <text evidence="2">The sequence shown here is derived from an EMBL/GenBank/DDBJ whole genome shotgun (WGS) entry which is preliminary data.</text>
</comment>
<evidence type="ECO:0000259" key="1">
    <source>
        <dbReference type="Pfam" id="PF22483"/>
    </source>
</evidence>
<name>A0A4Y1ZIP6_9BACL</name>
<dbReference type="Proteomes" id="UP000319716">
    <property type="component" value="Unassembled WGS sequence"/>
</dbReference>
<protein>
    <submittedName>
        <fullName evidence="2">IstA protein</fullName>
    </submittedName>
</protein>
<accession>A0A4Y1ZIP6</accession>
<organism evidence="2 3">
    <name type="scientific">Sporolactobacillus inulinus</name>
    <dbReference type="NCBI Taxonomy" id="2078"/>
    <lineage>
        <taxon>Bacteria</taxon>
        <taxon>Bacillati</taxon>
        <taxon>Bacillota</taxon>
        <taxon>Bacilli</taxon>
        <taxon>Bacillales</taxon>
        <taxon>Sporolactobacillaceae</taxon>
        <taxon>Sporolactobacillus</taxon>
    </lineage>
</organism>
<gene>
    <name evidence="2" type="ORF">NBRC111894_4640</name>
</gene>
<reference evidence="2 3" key="1">
    <citation type="submission" date="2017-11" db="EMBL/GenBank/DDBJ databases">
        <title>Draft Genome Sequence of Sporolactobacillus inulinus NBRC 111894 Isolated from Koso, a Japanese Sugar-Vegetable Fermented Beverage.</title>
        <authorList>
            <person name="Chiou T.Y."/>
            <person name="Oshima K."/>
            <person name="Suda W."/>
            <person name="Hattori M."/>
            <person name="Takahashi T."/>
        </authorList>
    </citation>
    <scope>NUCLEOTIDE SEQUENCE [LARGE SCALE GENOMIC DNA]</scope>
    <source>
        <strain evidence="2 3">NBRC111894</strain>
    </source>
</reference>
<dbReference type="InterPro" id="IPR054353">
    <property type="entry name" value="IstA-like_C"/>
</dbReference>
<sequence>MFCFIRNSLALSLLMFPLFIYKVDTFSTVKFDYNYYSVPINYVGKDISIKGFGNEVVMIHKRVQIAEYPRCYGRGDTKYKLEHYIDLIERRPRSVFNAKPVKSTVSSQLLEIGKQPSGPKDMVKLLRLCVDYGEDKVIAAVEGLKVRQDLSIELVRSSLIPPVPDIKPIPLTNEIKSSNC</sequence>
<feature type="domain" description="Transposase for insertion sequence element IS21-like C-terminal" evidence="1">
    <location>
        <begin position="22"/>
        <end position="77"/>
    </location>
</feature>
<evidence type="ECO:0000313" key="3">
    <source>
        <dbReference type="Proteomes" id="UP000319716"/>
    </source>
</evidence>
<evidence type="ECO:0000313" key="2">
    <source>
        <dbReference type="EMBL" id="GAY79086.1"/>
    </source>
</evidence>
<proteinExistence type="predicted"/>